<evidence type="ECO:0000313" key="2">
    <source>
        <dbReference type="Proteomes" id="UP000029228"/>
    </source>
</evidence>
<dbReference type="Proteomes" id="UP000029228">
    <property type="component" value="Unassembled WGS sequence"/>
</dbReference>
<accession>A0A090S669</accession>
<organism evidence="1 2">
    <name type="scientific">Vibrio maritimus</name>
    <dbReference type="NCBI Taxonomy" id="990268"/>
    <lineage>
        <taxon>Bacteria</taxon>
        <taxon>Pseudomonadati</taxon>
        <taxon>Pseudomonadota</taxon>
        <taxon>Gammaproteobacteria</taxon>
        <taxon>Vibrionales</taxon>
        <taxon>Vibrionaceae</taxon>
        <taxon>Vibrio</taxon>
    </lineage>
</organism>
<sequence>MKPINTTLHQAMVAAAQATNERDANKAIYDIQTLIGQDDGGLAGQHFSGSYSLDQNNPYSEWYSLTQGERFSRISAYVQNEICWLTLEGDRA</sequence>
<gene>
    <name evidence="1" type="ORF">JCM19235_1327</name>
</gene>
<proteinExistence type="predicted"/>
<evidence type="ECO:0000313" key="1">
    <source>
        <dbReference type="EMBL" id="GAL23026.1"/>
    </source>
</evidence>
<reference evidence="1 2" key="1">
    <citation type="submission" date="2014-09" db="EMBL/GenBank/DDBJ databases">
        <title>Vibrio maritimus JCM 19235. (C45) whole genome shotgun sequence.</title>
        <authorList>
            <person name="Sawabe T."/>
            <person name="Meirelles P."/>
            <person name="Nakanishi M."/>
            <person name="Sayaka M."/>
            <person name="Hattori M."/>
            <person name="Ohkuma M."/>
        </authorList>
    </citation>
    <scope>NUCLEOTIDE SEQUENCE [LARGE SCALE GENOMIC DNA]</scope>
    <source>
        <strain evidence="2">JCM19235</strain>
    </source>
</reference>
<dbReference type="STRING" id="990268.JCM19235_1327"/>
<dbReference type="AlphaFoldDB" id="A0A090S669"/>
<protein>
    <submittedName>
        <fullName evidence="1">Uncharacterized protein</fullName>
    </submittedName>
</protein>
<comment type="caution">
    <text evidence="1">The sequence shown here is derived from an EMBL/GenBank/DDBJ whole genome shotgun (WGS) entry which is preliminary data.</text>
</comment>
<name>A0A090S669_9VIBR</name>
<dbReference type="EMBL" id="BBMR01000017">
    <property type="protein sequence ID" value="GAL23026.1"/>
    <property type="molecule type" value="Genomic_DNA"/>
</dbReference>
<keyword evidence="2" id="KW-1185">Reference proteome</keyword>